<reference evidence="8 9" key="1">
    <citation type="submission" date="2009-08" db="EMBL/GenBank/DDBJ databases">
        <title>The draft genome of Rhodobacter sp. SW2.</title>
        <authorList>
            <consortium name="US DOE Joint Genome Institute (JGI-PGF)"/>
            <person name="Lucas S."/>
            <person name="Copeland A."/>
            <person name="Lapidus A."/>
            <person name="Glavina del Rio T."/>
            <person name="Tice H."/>
            <person name="Bruce D."/>
            <person name="Goodwin L."/>
            <person name="Pitluck S."/>
            <person name="Larimer F."/>
            <person name="Land M.L."/>
            <person name="Hauser L."/>
            <person name="Emerson D."/>
        </authorList>
    </citation>
    <scope>NUCLEOTIDE SEQUENCE [LARGE SCALE GENOMIC DNA]</scope>
    <source>
        <strain evidence="8 9">SW2</strain>
    </source>
</reference>
<dbReference type="GO" id="GO:0005886">
    <property type="term" value="C:plasma membrane"/>
    <property type="evidence" value="ECO:0007669"/>
    <property type="project" value="UniProtKB-SubCell"/>
</dbReference>
<comment type="similarity">
    <text evidence="6">Belongs to the TVP38/TMEM64 family.</text>
</comment>
<keyword evidence="5 6" id="KW-0472">Membrane</keyword>
<feature type="transmembrane region" description="Helical" evidence="6">
    <location>
        <begin position="217"/>
        <end position="237"/>
    </location>
</feature>
<evidence type="ECO:0000256" key="4">
    <source>
        <dbReference type="ARBA" id="ARBA00022989"/>
    </source>
</evidence>
<evidence type="ECO:0000256" key="5">
    <source>
        <dbReference type="ARBA" id="ARBA00023136"/>
    </source>
</evidence>
<feature type="transmembrane region" description="Helical" evidence="6">
    <location>
        <begin position="175"/>
        <end position="197"/>
    </location>
</feature>
<evidence type="ECO:0000256" key="6">
    <source>
        <dbReference type="RuleBase" id="RU366058"/>
    </source>
</evidence>
<evidence type="ECO:0000259" key="7">
    <source>
        <dbReference type="Pfam" id="PF09335"/>
    </source>
</evidence>
<evidence type="ECO:0000256" key="2">
    <source>
        <dbReference type="ARBA" id="ARBA00022475"/>
    </source>
</evidence>
<name>C8S4W5_9RHOB</name>
<dbReference type="InterPro" id="IPR015414">
    <property type="entry name" value="TMEM64"/>
</dbReference>
<dbReference type="Proteomes" id="UP000010121">
    <property type="component" value="Unassembled WGS sequence"/>
</dbReference>
<evidence type="ECO:0000256" key="3">
    <source>
        <dbReference type="ARBA" id="ARBA00022692"/>
    </source>
</evidence>
<dbReference type="Pfam" id="PF09335">
    <property type="entry name" value="VTT_dom"/>
    <property type="match status" value="1"/>
</dbReference>
<feature type="transmembrane region" description="Helical" evidence="6">
    <location>
        <begin position="148"/>
        <end position="168"/>
    </location>
</feature>
<evidence type="ECO:0000256" key="1">
    <source>
        <dbReference type="ARBA" id="ARBA00004651"/>
    </source>
</evidence>
<dbReference type="eggNOG" id="COG0398">
    <property type="taxonomic scope" value="Bacteria"/>
</dbReference>
<keyword evidence="3 6" id="KW-0812">Transmembrane</keyword>
<accession>C8S4W5</accession>
<dbReference type="STRING" id="371731.Rsw2DRAFT_3093"/>
<sequence length="241" mass="25613">MTEMPANPSASPWRKLPFLLILLVAGLGAFLLRDQLSFAQLAEHRDALLALRDQHPMGAALGFVLAYVLIVGFSLPGATVATLTGGFLFGLFPGVVYNVVAATLGAVAIFAAARMGFGDRFVAKLQESGGQVARLQAGLRENEWSVLFLMRLVPVVPFFMANLIPAFLGVRLHRFVISTALGIIPGALVFTSVGSGLGAVFDRGETPDLGVIFAPQVLLPMLGLAALAALPMLLRFWRRAG</sequence>
<organism evidence="8 9">
    <name type="scientific">Rhodobacter ferrooxidans</name>
    <dbReference type="NCBI Taxonomy" id="371731"/>
    <lineage>
        <taxon>Bacteria</taxon>
        <taxon>Pseudomonadati</taxon>
        <taxon>Pseudomonadota</taxon>
        <taxon>Alphaproteobacteria</taxon>
        <taxon>Rhodobacterales</taxon>
        <taxon>Rhodobacter group</taxon>
        <taxon>Rhodobacter</taxon>
    </lineage>
</organism>
<keyword evidence="9" id="KW-1185">Reference proteome</keyword>
<comment type="subcellular location">
    <subcellularLocation>
        <location evidence="1 6">Cell membrane</location>
        <topology evidence="1 6">Multi-pass membrane protein</topology>
    </subcellularLocation>
</comment>
<gene>
    <name evidence="8" type="ORF">Rsw2DRAFT_3093</name>
</gene>
<keyword evidence="2 6" id="KW-1003">Cell membrane</keyword>
<keyword evidence="4 6" id="KW-1133">Transmembrane helix</keyword>
<evidence type="ECO:0000313" key="9">
    <source>
        <dbReference type="Proteomes" id="UP000010121"/>
    </source>
</evidence>
<dbReference type="InterPro" id="IPR032816">
    <property type="entry name" value="VTT_dom"/>
</dbReference>
<dbReference type="AlphaFoldDB" id="C8S4W5"/>
<feature type="domain" description="VTT" evidence="7">
    <location>
        <begin position="79"/>
        <end position="195"/>
    </location>
</feature>
<evidence type="ECO:0000313" key="8">
    <source>
        <dbReference type="EMBL" id="EEW23922.1"/>
    </source>
</evidence>
<proteinExistence type="inferred from homology"/>
<protein>
    <recommendedName>
        <fullName evidence="6">TVP38/TMEM64 family membrane protein</fullName>
    </recommendedName>
</protein>
<dbReference type="PANTHER" id="PTHR12677:SF59">
    <property type="entry name" value="GOLGI APPARATUS MEMBRANE PROTEIN TVP38-RELATED"/>
    <property type="match status" value="1"/>
</dbReference>
<comment type="caution">
    <text evidence="8">The sequence shown here is derived from an EMBL/GenBank/DDBJ whole genome shotgun (WGS) entry which is preliminary data.</text>
</comment>
<dbReference type="EMBL" id="ACYY01000029">
    <property type="protein sequence ID" value="EEW23922.1"/>
    <property type="molecule type" value="Genomic_DNA"/>
</dbReference>
<feature type="transmembrane region" description="Helical" evidence="6">
    <location>
        <begin position="55"/>
        <end position="75"/>
    </location>
</feature>
<feature type="transmembrane region" description="Helical" evidence="6">
    <location>
        <begin position="87"/>
        <end position="113"/>
    </location>
</feature>
<dbReference type="PANTHER" id="PTHR12677">
    <property type="entry name" value="GOLGI APPARATUS MEMBRANE PROTEIN TVP38-RELATED"/>
    <property type="match status" value="1"/>
</dbReference>